<dbReference type="EMBL" id="MN740208">
    <property type="protein sequence ID" value="QHT93564.1"/>
    <property type="molecule type" value="Genomic_DNA"/>
</dbReference>
<proteinExistence type="predicted"/>
<name>A0A6C0IK46_9ZZZZ</name>
<evidence type="ECO:0000313" key="1">
    <source>
        <dbReference type="EMBL" id="QHT93564.1"/>
    </source>
</evidence>
<reference evidence="1" key="1">
    <citation type="journal article" date="2020" name="Nature">
        <title>Giant virus diversity and host interactions through global metagenomics.</title>
        <authorList>
            <person name="Schulz F."/>
            <person name="Roux S."/>
            <person name="Paez-Espino D."/>
            <person name="Jungbluth S."/>
            <person name="Walsh D.A."/>
            <person name="Denef V.J."/>
            <person name="McMahon K.D."/>
            <person name="Konstantinidis K.T."/>
            <person name="Eloe-Fadrosh E.A."/>
            <person name="Kyrpides N.C."/>
            <person name="Woyke T."/>
        </authorList>
    </citation>
    <scope>NUCLEOTIDE SEQUENCE</scope>
    <source>
        <strain evidence="1">GVMAG-M-3300024252-29</strain>
    </source>
</reference>
<protein>
    <submittedName>
        <fullName evidence="1">Uncharacterized protein</fullName>
    </submittedName>
</protein>
<organism evidence="1">
    <name type="scientific">viral metagenome</name>
    <dbReference type="NCBI Taxonomy" id="1070528"/>
    <lineage>
        <taxon>unclassified sequences</taxon>
        <taxon>metagenomes</taxon>
        <taxon>organismal metagenomes</taxon>
    </lineage>
</organism>
<accession>A0A6C0IK46</accession>
<sequence length="175" mass="20378">MASTRFRDDLARREEQVRHSTFACGYMINAPGNGTRPDYIEDPQFRLQKWGANYMTNSVDLESNLKGIRPLNRDCIGQSEYTNFNVNSKPIQYPNNSCLYTEQPRAIAPAWELRDVETQMPKYEPLLNPQENVEVQFQNNVSTRILEKDTFNPESLLLHPLQTEDLLPRHYAKQN</sequence>
<dbReference type="AlphaFoldDB" id="A0A6C0IK46"/>